<reference evidence="1 2" key="1">
    <citation type="journal article" date="2015" name="J. Biotechnol.">
        <title>Complete genome sequence of Paenibacillus beijingensis 7188(T) (=DSM 24997(T)), a novel rhizobacterium from jujube garden soil.</title>
        <authorList>
            <person name="Kwak Y."/>
            <person name="Shin J.H."/>
        </authorList>
    </citation>
    <scope>NUCLEOTIDE SEQUENCE [LARGE SCALE GENOMIC DNA]</scope>
    <source>
        <strain evidence="1 2">DSM 24997</strain>
    </source>
</reference>
<evidence type="ECO:0008006" key="3">
    <source>
        <dbReference type="Google" id="ProtNLM"/>
    </source>
</evidence>
<dbReference type="STRING" id="1126833.VN24_11530"/>
<evidence type="ECO:0000313" key="2">
    <source>
        <dbReference type="Proteomes" id="UP000032633"/>
    </source>
</evidence>
<dbReference type="HOGENOM" id="CLU_070859_0_0_9"/>
<dbReference type="KEGG" id="pbj:VN24_11530"/>
<dbReference type="PATRIC" id="fig|1126833.4.peg.2525"/>
<organism evidence="1 2">
    <name type="scientific">Paenibacillus beijingensis</name>
    <dbReference type="NCBI Taxonomy" id="1126833"/>
    <lineage>
        <taxon>Bacteria</taxon>
        <taxon>Bacillati</taxon>
        <taxon>Bacillota</taxon>
        <taxon>Bacilli</taxon>
        <taxon>Bacillales</taxon>
        <taxon>Paenibacillaceae</taxon>
        <taxon>Paenibacillus</taxon>
    </lineage>
</organism>
<proteinExistence type="predicted"/>
<dbReference type="EMBL" id="CP011058">
    <property type="protein sequence ID" value="AJY77668.1"/>
    <property type="molecule type" value="Genomic_DNA"/>
</dbReference>
<dbReference type="Proteomes" id="UP000032633">
    <property type="component" value="Chromosome"/>
</dbReference>
<gene>
    <name evidence="1" type="ORF">VN24_11530</name>
</gene>
<accession>A0A0D5NS04</accession>
<sequence length="270" mass="30177">MNFSVNSGAANASPQPAVPDYEVKLFLDPNDVLDSDHNLTSSVRSYFGMPSTKTKMSVEYLDTADLDIDDEGWNVRARKMEDFDDDEFELTYKKRYPITGGDIDAALATAALDGFDADEDDYEAQVDWGYSKQTLSFSNKKTVHHGGYDGMELLSEVDAIEEAVDHAPGKFEDWGSANWGTDLLNDSKAYGPVDAKRWIGTWQNKTIYIEVWKIINESGSGYDYVVEASFKTSSRTDASAGIAQLETALTQQGWFLPTDELKTQMILDRY</sequence>
<protein>
    <recommendedName>
        <fullName evidence="3">CYTH domain-containing protein</fullName>
    </recommendedName>
</protein>
<name>A0A0D5NS04_9BACL</name>
<dbReference type="AlphaFoldDB" id="A0A0D5NS04"/>
<reference evidence="2" key="2">
    <citation type="submission" date="2015-03" db="EMBL/GenBank/DDBJ databases">
        <title>Genome sequence of Paenibacillus beijingensis strain DSM 24997T.</title>
        <authorList>
            <person name="Kwak Y."/>
            <person name="Shin J.-H."/>
        </authorList>
    </citation>
    <scope>NUCLEOTIDE SEQUENCE [LARGE SCALE GENOMIC DNA]</scope>
    <source>
        <strain evidence="2">DSM 24997</strain>
    </source>
</reference>
<keyword evidence="2" id="KW-1185">Reference proteome</keyword>
<evidence type="ECO:0000313" key="1">
    <source>
        <dbReference type="EMBL" id="AJY77668.1"/>
    </source>
</evidence>